<dbReference type="Proteomes" id="UP000518752">
    <property type="component" value="Unassembled WGS sequence"/>
</dbReference>
<reference evidence="1 2" key="1">
    <citation type="journal article" date="2020" name="ISME J.">
        <title>Uncovering the hidden diversity of litter-decomposition mechanisms in mushroom-forming fungi.</title>
        <authorList>
            <person name="Floudas D."/>
            <person name="Bentzer J."/>
            <person name="Ahren D."/>
            <person name="Johansson T."/>
            <person name="Persson P."/>
            <person name="Tunlid A."/>
        </authorList>
    </citation>
    <scope>NUCLEOTIDE SEQUENCE [LARGE SCALE GENOMIC DNA]</scope>
    <source>
        <strain evidence="1 2">CBS 406.79</strain>
    </source>
</reference>
<proteinExistence type="predicted"/>
<comment type="caution">
    <text evidence="1">The sequence shown here is derived from an EMBL/GenBank/DDBJ whole genome shotgun (WGS) entry which is preliminary data.</text>
</comment>
<protein>
    <submittedName>
        <fullName evidence="1">Uncharacterized protein</fullName>
    </submittedName>
</protein>
<gene>
    <name evidence="1" type="ORF">D9757_005126</name>
</gene>
<organism evidence="1 2">
    <name type="scientific">Collybiopsis confluens</name>
    <dbReference type="NCBI Taxonomy" id="2823264"/>
    <lineage>
        <taxon>Eukaryota</taxon>
        <taxon>Fungi</taxon>
        <taxon>Dikarya</taxon>
        <taxon>Basidiomycota</taxon>
        <taxon>Agaricomycotina</taxon>
        <taxon>Agaricomycetes</taxon>
        <taxon>Agaricomycetidae</taxon>
        <taxon>Agaricales</taxon>
        <taxon>Marasmiineae</taxon>
        <taxon>Omphalotaceae</taxon>
        <taxon>Collybiopsis</taxon>
    </lineage>
</organism>
<sequence length="204" mass="22698">MLVLQAFAPVSDSCNILALIRGYVLGPGKEEQMERAKEKQSSLQDRACPLEKYPLQDAVTTVAGKLICPASIDHPKTKKTEVPYTAGENLFRLAWRHYSQTVASDEQLGWNYVNADGIAIRRRTPTSFPLFINAVYAIFTDEYLGPSPAVAGFVVEDGKTIILFYDHHLGKAWSTSGVWKILPCYKDESWILLPDFEDVAASGK</sequence>
<dbReference type="AlphaFoldDB" id="A0A8H5HT45"/>
<evidence type="ECO:0000313" key="1">
    <source>
        <dbReference type="EMBL" id="KAF5388994.1"/>
    </source>
</evidence>
<keyword evidence="2" id="KW-1185">Reference proteome</keyword>
<dbReference type="OrthoDB" id="2737573at2759"/>
<dbReference type="EMBL" id="JAACJN010000025">
    <property type="protein sequence ID" value="KAF5388994.1"/>
    <property type="molecule type" value="Genomic_DNA"/>
</dbReference>
<accession>A0A8H5HT45</accession>
<name>A0A8H5HT45_9AGAR</name>
<evidence type="ECO:0000313" key="2">
    <source>
        <dbReference type="Proteomes" id="UP000518752"/>
    </source>
</evidence>